<feature type="transmembrane region" description="Helical" evidence="1">
    <location>
        <begin position="7"/>
        <end position="25"/>
    </location>
</feature>
<organism evidence="2 3">
    <name type="scientific">Oscillibacter hominis</name>
    <dbReference type="NCBI Taxonomy" id="2763056"/>
    <lineage>
        <taxon>Bacteria</taxon>
        <taxon>Bacillati</taxon>
        <taxon>Bacillota</taxon>
        <taxon>Clostridia</taxon>
        <taxon>Eubacteriales</taxon>
        <taxon>Oscillospiraceae</taxon>
        <taxon>Oscillibacter</taxon>
    </lineage>
</organism>
<gene>
    <name evidence="2" type="ORF">H8790_01785</name>
</gene>
<dbReference type="EMBL" id="CP060490">
    <property type="protein sequence ID" value="QNL44810.1"/>
    <property type="molecule type" value="Genomic_DNA"/>
</dbReference>
<sequence length="62" mass="7291">MRYRYKWVYGMSVLFDLAMAGAWLFGVRTKLGDFAFASYLMAAVFVGLAIREIHWYRKETKS</sequence>
<keyword evidence="1" id="KW-0812">Transmembrane</keyword>
<dbReference type="KEGG" id="ohi:H8790_01785"/>
<evidence type="ECO:0000256" key="1">
    <source>
        <dbReference type="SAM" id="Phobius"/>
    </source>
</evidence>
<dbReference type="RefSeq" id="WP_187333394.1">
    <property type="nucleotide sequence ID" value="NZ_CP060490.1"/>
</dbReference>
<dbReference type="AlphaFoldDB" id="A0A7G9B5H9"/>
<keyword evidence="1" id="KW-0472">Membrane</keyword>
<keyword evidence="1" id="KW-1133">Transmembrane helix</keyword>
<protein>
    <submittedName>
        <fullName evidence="2">Uncharacterized protein</fullName>
    </submittedName>
</protein>
<keyword evidence="3" id="KW-1185">Reference proteome</keyword>
<evidence type="ECO:0000313" key="2">
    <source>
        <dbReference type="EMBL" id="QNL44810.1"/>
    </source>
</evidence>
<name>A0A7G9B5H9_9FIRM</name>
<proteinExistence type="predicted"/>
<accession>A0A7G9B5H9</accession>
<reference evidence="2 3" key="1">
    <citation type="submission" date="2020-08" db="EMBL/GenBank/DDBJ databases">
        <authorList>
            <person name="Liu C."/>
            <person name="Sun Q."/>
        </authorList>
    </citation>
    <scope>NUCLEOTIDE SEQUENCE [LARGE SCALE GENOMIC DNA]</scope>
    <source>
        <strain evidence="2 3">NSJ-62</strain>
    </source>
</reference>
<dbReference type="Proteomes" id="UP000515960">
    <property type="component" value="Chromosome"/>
</dbReference>
<evidence type="ECO:0000313" key="3">
    <source>
        <dbReference type="Proteomes" id="UP000515960"/>
    </source>
</evidence>
<feature type="transmembrane region" description="Helical" evidence="1">
    <location>
        <begin position="31"/>
        <end position="50"/>
    </location>
</feature>